<feature type="transmembrane region" description="Helical" evidence="11">
    <location>
        <begin position="166"/>
        <end position="199"/>
    </location>
</feature>
<dbReference type="EMBL" id="JACLAX010000015">
    <property type="protein sequence ID" value="MBC2670205.1"/>
    <property type="molecule type" value="Genomic_DNA"/>
</dbReference>
<dbReference type="PANTHER" id="PTHR10050">
    <property type="entry name" value="DOLICHYL-PHOSPHATE-MANNOSE--PROTEIN MANNOSYLTRANSFERASE"/>
    <property type="match status" value="1"/>
</dbReference>
<dbReference type="GO" id="GO:0012505">
    <property type="term" value="C:endomembrane system"/>
    <property type="evidence" value="ECO:0007669"/>
    <property type="project" value="UniProtKB-SubCell"/>
</dbReference>
<dbReference type="AlphaFoldDB" id="A0A7X1G044"/>
<dbReference type="RefSeq" id="WP_185680061.1">
    <property type="nucleotide sequence ID" value="NZ_JACLAX010000015.1"/>
</dbReference>
<name>A0A7X1G044_9SPHN</name>
<feature type="transmembrane region" description="Helical" evidence="11">
    <location>
        <begin position="405"/>
        <end position="426"/>
    </location>
</feature>
<dbReference type="UniPathway" id="UPA00378"/>
<evidence type="ECO:0000256" key="7">
    <source>
        <dbReference type="ARBA" id="ARBA00022989"/>
    </source>
</evidence>
<feature type="transmembrane region" description="Helical" evidence="11">
    <location>
        <begin position="141"/>
        <end position="160"/>
    </location>
</feature>
<accession>A0A7X1G044</accession>
<evidence type="ECO:0000256" key="10">
    <source>
        <dbReference type="ARBA" id="ARBA00093644"/>
    </source>
</evidence>
<gene>
    <name evidence="13" type="ORF">H7F53_13700</name>
</gene>
<evidence type="ECO:0000313" key="14">
    <source>
        <dbReference type="Proteomes" id="UP000551327"/>
    </source>
</evidence>
<reference evidence="13 14" key="1">
    <citation type="submission" date="2020-08" db="EMBL/GenBank/DDBJ databases">
        <title>The genome sequence of type strain Novosphingobium piscinae KCTC 42194.</title>
        <authorList>
            <person name="Liu Y."/>
        </authorList>
    </citation>
    <scope>NUCLEOTIDE SEQUENCE [LARGE SCALE GENOMIC DNA]</scope>
    <source>
        <strain evidence="13 14">KCTC 42194</strain>
    </source>
</reference>
<proteinExistence type="inferred from homology"/>
<comment type="caution">
    <text evidence="13">The sequence shown here is derived from an EMBL/GenBank/DDBJ whole genome shotgun (WGS) entry which is preliminary data.</text>
</comment>
<evidence type="ECO:0000259" key="12">
    <source>
        <dbReference type="Pfam" id="PF02366"/>
    </source>
</evidence>
<evidence type="ECO:0000256" key="6">
    <source>
        <dbReference type="ARBA" id="ARBA00022692"/>
    </source>
</evidence>
<organism evidence="13 14">
    <name type="scientific">Novosphingobium piscinae</name>
    <dbReference type="NCBI Taxonomy" id="1507448"/>
    <lineage>
        <taxon>Bacteria</taxon>
        <taxon>Pseudomonadati</taxon>
        <taxon>Pseudomonadota</taxon>
        <taxon>Alphaproteobacteria</taxon>
        <taxon>Sphingomonadales</taxon>
        <taxon>Sphingomonadaceae</taxon>
        <taxon>Novosphingobium</taxon>
    </lineage>
</organism>
<evidence type="ECO:0000256" key="11">
    <source>
        <dbReference type="SAM" id="Phobius"/>
    </source>
</evidence>
<evidence type="ECO:0000313" key="13">
    <source>
        <dbReference type="EMBL" id="MBC2670205.1"/>
    </source>
</evidence>
<evidence type="ECO:0000256" key="9">
    <source>
        <dbReference type="ARBA" id="ARBA00093617"/>
    </source>
</evidence>
<feature type="transmembrane region" description="Helical" evidence="11">
    <location>
        <begin position="211"/>
        <end position="236"/>
    </location>
</feature>
<keyword evidence="7 11" id="KW-1133">Transmembrane helix</keyword>
<dbReference type="GO" id="GO:0006493">
    <property type="term" value="P:protein O-linked glycosylation"/>
    <property type="evidence" value="ECO:0007669"/>
    <property type="project" value="InterPro"/>
</dbReference>
<protein>
    <recommendedName>
        <fullName evidence="9">Polyprenol-phosphate-mannose--protein mannosyltransferase</fullName>
    </recommendedName>
    <alternativeName>
        <fullName evidence="10">Protein O-mannosyltransferase</fullName>
    </alternativeName>
</protein>
<feature type="transmembrane region" description="Helical" evidence="11">
    <location>
        <begin position="377"/>
        <end position="393"/>
    </location>
</feature>
<evidence type="ECO:0000256" key="8">
    <source>
        <dbReference type="ARBA" id="ARBA00023136"/>
    </source>
</evidence>
<feature type="transmembrane region" description="Helical" evidence="11">
    <location>
        <begin position="329"/>
        <end position="346"/>
    </location>
</feature>
<dbReference type="Proteomes" id="UP000551327">
    <property type="component" value="Unassembled WGS sequence"/>
</dbReference>
<comment type="subcellular location">
    <subcellularLocation>
        <location evidence="1">Endomembrane system</location>
        <topology evidence="1">Multi-pass membrane protein</topology>
    </subcellularLocation>
</comment>
<keyword evidence="5 13" id="KW-0808">Transferase</keyword>
<dbReference type="Pfam" id="PF02366">
    <property type="entry name" value="PMT"/>
    <property type="match status" value="1"/>
</dbReference>
<evidence type="ECO:0000256" key="1">
    <source>
        <dbReference type="ARBA" id="ARBA00004127"/>
    </source>
</evidence>
<comment type="similarity">
    <text evidence="3">Belongs to the glycosyltransferase 39 family.</text>
</comment>
<feature type="transmembrane region" description="Helical" evidence="11">
    <location>
        <begin position="353"/>
        <end position="371"/>
    </location>
</feature>
<comment type="pathway">
    <text evidence="2">Protein modification; protein glycosylation.</text>
</comment>
<dbReference type="GO" id="GO:0000030">
    <property type="term" value="F:mannosyltransferase activity"/>
    <property type="evidence" value="ECO:0007669"/>
    <property type="project" value="InterPro"/>
</dbReference>
<evidence type="ECO:0000256" key="4">
    <source>
        <dbReference type="ARBA" id="ARBA00022676"/>
    </source>
</evidence>
<keyword evidence="14" id="KW-1185">Reference proteome</keyword>
<evidence type="ECO:0000256" key="5">
    <source>
        <dbReference type="ARBA" id="ARBA00022679"/>
    </source>
</evidence>
<keyword evidence="4" id="KW-0328">Glycosyltransferase</keyword>
<dbReference type="InterPro" id="IPR003342">
    <property type="entry name" value="ArnT-like_N"/>
</dbReference>
<evidence type="ECO:0000256" key="2">
    <source>
        <dbReference type="ARBA" id="ARBA00004922"/>
    </source>
</evidence>
<feature type="domain" description="ArnT-like N-terminal" evidence="12">
    <location>
        <begin position="2"/>
        <end position="206"/>
    </location>
</feature>
<keyword evidence="8 11" id="KW-0472">Membrane</keyword>
<keyword evidence="6 11" id="KW-0812">Transmembrane</keyword>
<dbReference type="InterPro" id="IPR027005">
    <property type="entry name" value="PMT-like"/>
</dbReference>
<dbReference type="GO" id="GO:0016020">
    <property type="term" value="C:membrane"/>
    <property type="evidence" value="ECO:0007669"/>
    <property type="project" value="InterPro"/>
</dbReference>
<evidence type="ECO:0000256" key="3">
    <source>
        <dbReference type="ARBA" id="ARBA00007222"/>
    </source>
</evidence>
<sequence length="443" mass="47079">MAVALVAAFLLLFRLGEPRAPIWDEAYYLTATARYQAGTAQFASHPPLGLILIMAGDTAWGTNRHVDQTAVAATKTIRAEQLPANYSYVGVRLASALVGCLDMVLFFLLMLRLSGSLSTGLLATGLMLFDPAMLVQFRAAQLDSFQVCFLLLALHSLIAAVRRPHWLAWFGFGLCVMLAALVRANGLLIGLGGAAVVLYRLPALGWRRSAGHAAAGLAGGATGLVAIALTCAALSARPPDLATDAGRKDAAFLSPTHRAALESGRWTLPAYGALVADHARFIAADLAGVPRHDPNGSTPLQWLAGGGAIAYRWTSSPEGRSYVALVPNRVAWCLSLLGVLVSLARLPRRMEAIPLALVVIWLSSLASMVVLQHTRVLYAYHHFIPLICGYALGGQALRLKAPPEGVVMLLQAALLAGFALLVPFVYAQPVQPWRCQLAGLGPC</sequence>